<dbReference type="Proteomes" id="UP000016930">
    <property type="component" value="Unassembled WGS sequence"/>
</dbReference>
<feature type="transmembrane region" description="Helical" evidence="2">
    <location>
        <begin position="314"/>
        <end position="339"/>
    </location>
</feature>
<sequence length="403" mass="42552">MLPVEPGVSESPRPWPLVFARKGGGGGHASSHGSSSKGGGGSSEEGGGEESSGKSGSSSSSGNKGVDEESPSSRATTSVPLTGATGGRKYQATSYSAGGGSTATIPKGQPFAGLSQGGGSRTTIYGSRIYGSGYPGTRYTYIYIYQEPPIFPYVYWPISWGPGYGYGPPFWHTGIYGLPDNSSRPGGPMAFATFTSNTTNSTFHVLSDNSTVSSLITSITVNCTLGPGSSTSPTPYNGTNMSEPVPEQTIQYFRASTVALTLDGYNNTNAFTQGPNATADPLPSWVDNTLLNCLNATIGEAVPLVTLEPHKKNVGAIVGGVIGGLVGAILLIFLTLWCLDRRDRYKAVPEKEIDGDSTWNTPTLQDESSMMSGQDYSYEKFVPQPTRSRSIWSRLNPARLWKK</sequence>
<evidence type="ECO:0000313" key="3">
    <source>
        <dbReference type="EMBL" id="EMD42308.1"/>
    </source>
</evidence>
<keyword evidence="4" id="KW-1185">Reference proteome</keyword>
<accession>M2QYR7</accession>
<feature type="region of interest" description="Disordered" evidence="1">
    <location>
        <begin position="1"/>
        <end position="118"/>
    </location>
</feature>
<dbReference type="HOGENOM" id="CLU_057147_1_0_1"/>
<keyword evidence="2" id="KW-1133">Transmembrane helix</keyword>
<evidence type="ECO:0000256" key="1">
    <source>
        <dbReference type="SAM" id="MobiDB-lite"/>
    </source>
</evidence>
<feature type="compositionally biased region" description="Gly residues" evidence="1">
    <location>
        <begin position="36"/>
        <end position="45"/>
    </location>
</feature>
<reference evidence="3 4" key="1">
    <citation type="journal article" date="2012" name="Proc. Natl. Acad. Sci. U.S.A.">
        <title>Comparative genomics of Ceriporiopsis subvermispora and Phanerochaete chrysosporium provide insight into selective ligninolysis.</title>
        <authorList>
            <person name="Fernandez-Fueyo E."/>
            <person name="Ruiz-Duenas F.J."/>
            <person name="Ferreira P."/>
            <person name="Floudas D."/>
            <person name="Hibbett D.S."/>
            <person name="Canessa P."/>
            <person name="Larrondo L.F."/>
            <person name="James T.Y."/>
            <person name="Seelenfreund D."/>
            <person name="Lobos S."/>
            <person name="Polanco R."/>
            <person name="Tello M."/>
            <person name="Honda Y."/>
            <person name="Watanabe T."/>
            <person name="Watanabe T."/>
            <person name="Ryu J.S."/>
            <person name="Kubicek C.P."/>
            <person name="Schmoll M."/>
            <person name="Gaskell J."/>
            <person name="Hammel K.E."/>
            <person name="St John F.J."/>
            <person name="Vanden Wymelenberg A."/>
            <person name="Sabat G."/>
            <person name="Splinter BonDurant S."/>
            <person name="Syed K."/>
            <person name="Yadav J.S."/>
            <person name="Doddapaneni H."/>
            <person name="Subramanian V."/>
            <person name="Lavin J.L."/>
            <person name="Oguiza J.A."/>
            <person name="Perez G."/>
            <person name="Pisabarro A.G."/>
            <person name="Ramirez L."/>
            <person name="Santoyo F."/>
            <person name="Master E."/>
            <person name="Coutinho P.M."/>
            <person name="Henrissat B."/>
            <person name="Lombard V."/>
            <person name="Magnuson J.K."/>
            <person name="Kuees U."/>
            <person name="Hori C."/>
            <person name="Igarashi K."/>
            <person name="Samejima M."/>
            <person name="Held B.W."/>
            <person name="Barry K.W."/>
            <person name="LaButti K.M."/>
            <person name="Lapidus A."/>
            <person name="Lindquist E.A."/>
            <person name="Lucas S.M."/>
            <person name="Riley R."/>
            <person name="Salamov A.A."/>
            <person name="Hoffmeister D."/>
            <person name="Schwenk D."/>
            <person name="Hadar Y."/>
            <person name="Yarden O."/>
            <person name="de Vries R.P."/>
            <person name="Wiebenga A."/>
            <person name="Stenlid J."/>
            <person name="Eastwood D."/>
            <person name="Grigoriev I.V."/>
            <person name="Berka R.M."/>
            <person name="Blanchette R.A."/>
            <person name="Kersten P."/>
            <person name="Martinez A.T."/>
            <person name="Vicuna R."/>
            <person name="Cullen D."/>
        </authorList>
    </citation>
    <scope>NUCLEOTIDE SEQUENCE [LARGE SCALE GENOMIC DNA]</scope>
    <source>
        <strain evidence="3 4">B</strain>
    </source>
</reference>
<keyword evidence="2" id="KW-0812">Transmembrane</keyword>
<evidence type="ECO:0000256" key="2">
    <source>
        <dbReference type="SAM" id="Phobius"/>
    </source>
</evidence>
<dbReference type="OrthoDB" id="3365917at2759"/>
<gene>
    <name evidence="3" type="ORF">CERSUDRAFT_79892</name>
</gene>
<name>M2QYR7_CERS8</name>
<dbReference type="AlphaFoldDB" id="M2QYR7"/>
<dbReference type="EMBL" id="KB445791">
    <property type="protein sequence ID" value="EMD42308.1"/>
    <property type="molecule type" value="Genomic_DNA"/>
</dbReference>
<keyword evidence="2" id="KW-0472">Membrane</keyword>
<organism evidence="3 4">
    <name type="scientific">Ceriporiopsis subvermispora (strain B)</name>
    <name type="common">White-rot fungus</name>
    <name type="synonym">Gelatoporia subvermispora</name>
    <dbReference type="NCBI Taxonomy" id="914234"/>
    <lineage>
        <taxon>Eukaryota</taxon>
        <taxon>Fungi</taxon>
        <taxon>Dikarya</taxon>
        <taxon>Basidiomycota</taxon>
        <taxon>Agaricomycotina</taxon>
        <taxon>Agaricomycetes</taxon>
        <taxon>Polyporales</taxon>
        <taxon>Gelatoporiaceae</taxon>
        <taxon>Gelatoporia</taxon>
    </lineage>
</organism>
<protein>
    <submittedName>
        <fullName evidence="3">Uncharacterized protein</fullName>
    </submittedName>
</protein>
<proteinExistence type="predicted"/>
<evidence type="ECO:0000313" key="4">
    <source>
        <dbReference type="Proteomes" id="UP000016930"/>
    </source>
</evidence>
<feature type="compositionally biased region" description="Low complexity" evidence="1">
    <location>
        <begin position="53"/>
        <end position="64"/>
    </location>
</feature>